<organism evidence="1 2">
    <name type="scientific">Aspergillus calidoustus</name>
    <dbReference type="NCBI Taxonomy" id="454130"/>
    <lineage>
        <taxon>Eukaryota</taxon>
        <taxon>Fungi</taxon>
        <taxon>Dikarya</taxon>
        <taxon>Ascomycota</taxon>
        <taxon>Pezizomycotina</taxon>
        <taxon>Eurotiomycetes</taxon>
        <taxon>Eurotiomycetidae</taxon>
        <taxon>Eurotiales</taxon>
        <taxon>Aspergillaceae</taxon>
        <taxon>Aspergillus</taxon>
        <taxon>Aspergillus subgen. Nidulantes</taxon>
    </lineage>
</organism>
<dbReference type="STRING" id="454130.A0A0U5GKR6"/>
<protein>
    <recommendedName>
        <fullName evidence="3">Altered inheritance of mitochondria protein 6</fullName>
    </recommendedName>
</protein>
<accession>A0A0U5GKR6</accession>
<dbReference type="EMBL" id="CDMC01000001">
    <property type="protein sequence ID" value="CEL01316.1"/>
    <property type="molecule type" value="Genomic_DNA"/>
</dbReference>
<evidence type="ECO:0000313" key="1">
    <source>
        <dbReference type="EMBL" id="CEL01316.1"/>
    </source>
</evidence>
<keyword evidence="2" id="KW-1185">Reference proteome</keyword>
<dbReference type="AlphaFoldDB" id="A0A0U5GKR6"/>
<dbReference type="OrthoDB" id="4153866at2759"/>
<proteinExistence type="predicted"/>
<reference evidence="2" key="1">
    <citation type="journal article" date="2016" name="Genome Announc.">
        <title>Draft genome sequences of fungus Aspergillus calidoustus.</title>
        <authorList>
            <person name="Horn F."/>
            <person name="Linde J."/>
            <person name="Mattern D.J."/>
            <person name="Walther G."/>
            <person name="Guthke R."/>
            <person name="Scherlach K."/>
            <person name="Martin K."/>
            <person name="Brakhage A.A."/>
            <person name="Petzke L."/>
            <person name="Valiante V."/>
        </authorList>
    </citation>
    <scope>NUCLEOTIDE SEQUENCE [LARGE SCALE GENOMIC DNA]</scope>
    <source>
        <strain evidence="2">SF006504</strain>
    </source>
</reference>
<dbReference type="PANTHER" id="PTHR31571">
    <property type="entry name" value="ALTERED INHERITANCE OF MITOCHONDRIA PROTEIN 6"/>
    <property type="match status" value="1"/>
</dbReference>
<dbReference type="InterPro" id="IPR051236">
    <property type="entry name" value="HAT_RTT109-like"/>
</dbReference>
<sequence>MLSLILRSLIDLFGDDINARLDDWVFSGREAPPSSYWVTHHAIPVWCHSHNNYTRAAPFHSAIKVGSVSVGADIWLSEDDLLVRHNRFTLHPAVTLRSLYLDLLLDILEKHNPRSSNLQLVQLDGRELAGVFANNPLWSPVTVVGSRVAPFQDIIPNSTVTDIFLDAPLAKLV</sequence>
<name>A0A0U5GKR6_ASPCI</name>
<dbReference type="PANTHER" id="PTHR31571:SF1">
    <property type="entry name" value="ALTERED INHERITANCE OF MITOCHONDRIA PROTEIN 6"/>
    <property type="match status" value="1"/>
</dbReference>
<evidence type="ECO:0000313" key="2">
    <source>
        <dbReference type="Proteomes" id="UP000054771"/>
    </source>
</evidence>
<dbReference type="Proteomes" id="UP000054771">
    <property type="component" value="Unassembled WGS sequence"/>
</dbReference>
<evidence type="ECO:0008006" key="3">
    <source>
        <dbReference type="Google" id="ProtNLM"/>
    </source>
</evidence>
<gene>
    <name evidence="1" type="ORF">ASPCAL00902</name>
</gene>